<keyword evidence="3" id="KW-1185">Reference proteome</keyword>
<protein>
    <recommendedName>
        <fullName evidence="4">Transmembrane protein</fullName>
    </recommendedName>
</protein>
<sequence length="182" mass="21721">MKIRYYLILLITTFLISLGTYFIIKEINNSDTSSNSNIVNNSFIKFKVKYNLILKDETILPNFIKKTTENKTKDINKFLEKENLTHLKNYFNIEEQNEFYEKGLILIMPISYELTTKENRFTISDDYFSKFSIDLKDSTQFKKYLSNSESELDKCVETLVKKYKKNEFVLDFIINAIYFTIY</sequence>
<proteinExistence type="predicted"/>
<name>A0A0K1P624_9MOLU</name>
<dbReference type="OrthoDB" id="10002724at2"/>
<organism evidence="2 3">
    <name type="scientific">Spiroplasma turonicum</name>
    <dbReference type="NCBI Taxonomy" id="216946"/>
    <lineage>
        <taxon>Bacteria</taxon>
        <taxon>Bacillati</taxon>
        <taxon>Mycoplasmatota</taxon>
        <taxon>Mollicutes</taxon>
        <taxon>Entomoplasmatales</taxon>
        <taxon>Spiroplasmataceae</taxon>
        <taxon>Spiroplasma</taxon>
    </lineage>
</organism>
<keyword evidence="1" id="KW-0472">Membrane</keyword>
<evidence type="ECO:0008006" key="4">
    <source>
        <dbReference type="Google" id="ProtNLM"/>
    </source>
</evidence>
<gene>
    <name evidence="2" type="ORF">STURON_00469</name>
</gene>
<dbReference type="EMBL" id="CP012328">
    <property type="protein sequence ID" value="AKU79715.1"/>
    <property type="molecule type" value="Genomic_DNA"/>
</dbReference>
<evidence type="ECO:0000256" key="1">
    <source>
        <dbReference type="SAM" id="Phobius"/>
    </source>
</evidence>
<dbReference type="Proteomes" id="UP000067243">
    <property type="component" value="Chromosome"/>
</dbReference>
<dbReference type="STRING" id="216946.STURO_v1c04670"/>
<accession>A0A0K1P624</accession>
<keyword evidence="1" id="KW-1133">Transmembrane helix</keyword>
<dbReference type="PATRIC" id="fig|216946.3.peg.471"/>
<dbReference type="AlphaFoldDB" id="A0A0K1P624"/>
<evidence type="ECO:0000313" key="3">
    <source>
        <dbReference type="Proteomes" id="UP000067243"/>
    </source>
</evidence>
<feature type="transmembrane region" description="Helical" evidence="1">
    <location>
        <begin position="5"/>
        <end position="24"/>
    </location>
</feature>
<evidence type="ECO:0000313" key="2">
    <source>
        <dbReference type="EMBL" id="AKU79715.1"/>
    </source>
</evidence>
<keyword evidence="1" id="KW-0812">Transmembrane</keyword>
<dbReference type="RefSeq" id="WP_075048309.1">
    <property type="nucleotide sequence ID" value="NZ_CP012328.1"/>
</dbReference>
<dbReference type="KEGG" id="stur:STURON_00469"/>
<reference evidence="2 3" key="1">
    <citation type="journal article" date="2015" name="Genome Announc.">
        <title>Complete Genome Sequence of Spiroplasma turonicum Strain Tab4cT, a Parasite of a Horse Fly, Haematopota sp. (Diptera: Tabanidae).</title>
        <authorList>
            <person name="Davis R.E."/>
            <person name="Shao J."/>
            <person name="Zhao Y."/>
            <person name="Gasparich G.E."/>
            <person name="Gaynor B.J."/>
            <person name="Donofrio N."/>
        </authorList>
    </citation>
    <scope>NUCLEOTIDE SEQUENCE [LARGE SCALE GENOMIC DNA]</scope>
    <source>
        <strain evidence="2 3">Tab4c</strain>
    </source>
</reference>